<name>A0A6M4GYL7_9PROT</name>
<dbReference type="AlphaFoldDB" id="A0A6M4GYL7"/>
<evidence type="ECO:0000259" key="2">
    <source>
        <dbReference type="Pfam" id="PF03061"/>
    </source>
</evidence>
<dbReference type="PANTHER" id="PTHR43240">
    <property type="entry name" value="1,4-DIHYDROXY-2-NAPHTHOYL-COA THIOESTERASE 1"/>
    <property type="match status" value="1"/>
</dbReference>
<dbReference type="KEGG" id="uru:DSM104443_02683"/>
<dbReference type="EMBL" id="CP053069">
    <property type="protein sequence ID" value="QJR11604.1"/>
    <property type="molecule type" value="Genomic_DNA"/>
</dbReference>
<protein>
    <recommendedName>
        <fullName evidence="2">Thioesterase domain-containing protein</fullName>
    </recommendedName>
</protein>
<evidence type="ECO:0000313" key="4">
    <source>
        <dbReference type="Proteomes" id="UP000501534"/>
    </source>
</evidence>
<accession>A0A6M4GYL7</accession>
<evidence type="ECO:0000256" key="1">
    <source>
        <dbReference type="ARBA" id="ARBA00022801"/>
    </source>
</evidence>
<feature type="domain" description="Thioesterase" evidence="2">
    <location>
        <begin position="61"/>
        <end position="137"/>
    </location>
</feature>
<reference evidence="3 4" key="1">
    <citation type="submission" date="2020-04" db="EMBL/GenBank/DDBJ databases">
        <title>Usitatibacter rugosus gen. nov., sp. nov. and Usitatibacter palustris sp. nov., novel members of Usitatibacteraceae fam. nov. within the order Nitrosomonadales isolated from soil.</title>
        <authorList>
            <person name="Huber K.J."/>
            <person name="Neumann-Schaal M."/>
            <person name="Geppert A."/>
            <person name="Luckner M."/>
            <person name="Wanner G."/>
            <person name="Overmann J."/>
        </authorList>
    </citation>
    <scope>NUCLEOTIDE SEQUENCE [LARGE SCALE GENOMIC DNA]</scope>
    <source>
        <strain evidence="3 4">0125_3</strain>
    </source>
</reference>
<proteinExistence type="predicted"/>
<gene>
    <name evidence="3" type="ORF">DSM104443_02683</name>
</gene>
<dbReference type="PANTHER" id="PTHR43240:SF1">
    <property type="entry name" value="BLR5584 PROTEIN"/>
    <property type="match status" value="1"/>
</dbReference>
<dbReference type="Proteomes" id="UP000501534">
    <property type="component" value="Chromosome"/>
</dbReference>
<dbReference type="InterPro" id="IPR003736">
    <property type="entry name" value="PAAI_dom"/>
</dbReference>
<dbReference type="GO" id="GO:0061522">
    <property type="term" value="F:1,4-dihydroxy-2-naphthoyl-CoA thioesterase activity"/>
    <property type="evidence" value="ECO:0007669"/>
    <property type="project" value="TreeGrafter"/>
</dbReference>
<dbReference type="SUPFAM" id="SSF54637">
    <property type="entry name" value="Thioesterase/thiol ester dehydrase-isomerase"/>
    <property type="match status" value="1"/>
</dbReference>
<dbReference type="Pfam" id="PF03061">
    <property type="entry name" value="4HBT"/>
    <property type="match status" value="1"/>
</dbReference>
<dbReference type="GO" id="GO:0005829">
    <property type="term" value="C:cytosol"/>
    <property type="evidence" value="ECO:0007669"/>
    <property type="project" value="TreeGrafter"/>
</dbReference>
<dbReference type="InterPro" id="IPR029069">
    <property type="entry name" value="HotDog_dom_sf"/>
</dbReference>
<dbReference type="CDD" id="cd03443">
    <property type="entry name" value="PaaI_thioesterase"/>
    <property type="match status" value="1"/>
</dbReference>
<keyword evidence="1" id="KW-0378">Hydrolase</keyword>
<organism evidence="3 4">
    <name type="scientific">Usitatibacter rugosus</name>
    <dbReference type="NCBI Taxonomy" id="2732067"/>
    <lineage>
        <taxon>Bacteria</taxon>
        <taxon>Pseudomonadati</taxon>
        <taxon>Pseudomonadota</taxon>
        <taxon>Betaproteobacteria</taxon>
        <taxon>Nitrosomonadales</taxon>
        <taxon>Usitatibacteraceae</taxon>
        <taxon>Usitatibacter</taxon>
    </lineage>
</organism>
<evidence type="ECO:0000313" key="3">
    <source>
        <dbReference type="EMBL" id="QJR11604.1"/>
    </source>
</evidence>
<keyword evidence="4" id="KW-1185">Reference proteome</keyword>
<dbReference type="NCBIfam" id="TIGR00369">
    <property type="entry name" value="unchar_dom_1"/>
    <property type="match status" value="1"/>
</dbReference>
<sequence length="151" mass="15992">MKAVSALDRTGTGLEYLQKIVSGEYGNVPIGDHVGFRMVEVSKGRIVFSGDPGENVLNLIGTVHGGYAATILDSALALSVLSSLDADSNFTTLEIKVNYVRPITPGMAVRAEGNVVHAGRRVATSEARLTDSEGRLLAHGTTTCLILPRKQ</sequence>
<dbReference type="Gene3D" id="3.10.129.10">
    <property type="entry name" value="Hotdog Thioesterase"/>
    <property type="match status" value="1"/>
</dbReference>
<dbReference type="InterPro" id="IPR006683">
    <property type="entry name" value="Thioestr_dom"/>
</dbReference>